<evidence type="ECO:0000259" key="5">
    <source>
        <dbReference type="Pfam" id="PF18364"/>
    </source>
</evidence>
<comment type="cofactor">
    <cofactor evidence="1">
        <name>Mo-bis(molybdopterin guanine dinucleotide)</name>
        <dbReference type="ChEBI" id="CHEBI:60539"/>
    </cofactor>
</comment>
<comment type="caution">
    <text evidence="6">The sequence shown here is derived from an EMBL/GenBank/DDBJ whole genome shotgun (WGS) entry which is preliminary data.</text>
</comment>
<dbReference type="PANTHER" id="PTHR43742:SF10">
    <property type="entry name" value="TRIMETHYLAMINE-N-OXIDE REDUCTASE 2"/>
    <property type="match status" value="1"/>
</dbReference>
<keyword evidence="2" id="KW-0500">Molybdenum</keyword>
<evidence type="ECO:0000259" key="4">
    <source>
        <dbReference type="Pfam" id="PF00384"/>
    </source>
</evidence>
<dbReference type="PATRIC" id="fig|2746.7.peg.3077"/>
<evidence type="ECO:0000256" key="1">
    <source>
        <dbReference type="ARBA" id="ARBA00001942"/>
    </source>
</evidence>
<evidence type="ECO:0000256" key="2">
    <source>
        <dbReference type="ARBA" id="ARBA00022505"/>
    </source>
</evidence>
<evidence type="ECO:0000313" key="6">
    <source>
        <dbReference type="EMBL" id="OBX33950.1"/>
    </source>
</evidence>
<dbReference type="InterPro" id="IPR050612">
    <property type="entry name" value="Prok_Mopterin_Oxidored"/>
</dbReference>
<proteinExistence type="predicted"/>
<dbReference type="InterPro" id="IPR006656">
    <property type="entry name" value="Mopterin_OxRdtase"/>
</dbReference>
<evidence type="ECO:0000256" key="3">
    <source>
        <dbReference type="ARBA" id="ARBA00023002"/>
    </source>
</evidence>
<gene>
    <name evidence="6" type="primary">dorA</name>
    <name evidence="6" type="ORF">A8U91_02994</name>
</gene>
<protein>
    <submittedName>
        <fullName evidence="6">Dimethyl sulfoxide/trimethylamine N-oxide reductase</fullName>
        <ecNumber evidence="6">1.7.2.3</ecNumber>
    </submittedName>
</protein>
<dbReference type="AlphaFoldDB" id="A0A1B8NVB3"/>
<dbReference type="EC" id="1.7.2.3" evidence="6"/>
<evidence type="ECO:0000313" key="7">
    <source>
        <dbReference type="Proteomes" id="UP000092504"/>
    </source>
</evidence>
<keyword evidence="3 6" id="KW-0560">Oxidoreductase</keyword>
<reference evidence="6 7" key="1">
    <citation type="submission" date="2016-06" db="EMBL/GenBank/DDBJ databases">
        <title>Genome sequence of halotolerant plant growth promoting strain of Halomonas elongata HEK1 isolated from salterns of Rann of Kutch, Gujarat, India.</title>
        <authorList>
            <person name="Gaba S."/>
            <person name="Singh R.N."/>
            <person name="Abrol S."/>
            <person name="Kaushik R."/>
            <person name="Saxena A.K."/>
        </authorList>
    </citation>
    <scope>NUCLEOTIDE SEQUENCE [LARGE SCALE GENOMIC DNA]</scope>
    <source>
        <strain evidence="6 7">HEK1</strain>
    </source>
</reference>
<dbReference type="InterPro" id="IPR041460">
    <property type="entry name" value="Molybdopterin_N"/>
</dbReference>
<sequence length="276" mass="30096">MTTEDIRYHSSHWGTFSARRRNGTLEITPFAKDPDPSPVLDNIPAALNHPARLSKPLIRRGWLENGPGPDRRRGEDDFVEVEWDEALDLAAKELRRLGAGPDQCRDGPVAGAQVFGGSYGWASAGRFHHVQSQIHRFLNSIFGGYVGSVDSYSSAAGGVILDLVWGNPLNHPPSWREIAEDTELLIAFGGLALRNHSSSPGGTSQHVARSALETASARGCQFVSVSPLRDDFADLPEVTRLARVRRPMSPSCWGWPGICMPAAGRPRLSGPIHPRL</sequence>
<dbReference type="GO" id="GO:0030151">
    <property type="term" value="F:molybdenum ion binding"/>
    <property type="evidence" value="ECO:0007669"/>
    <property type="project" value="TreeGrafter"/>
</dbReference>
<dbReference type="Gene3D" id="3.40.228.10">
    <property type="entry name" value="Dimethylsulfoxide Reductase, domain 2"/>
    <property type="match status" value="1"/>
</dbReference>
<dbReference type="GO" id="GO:0030288">
    <property type="term" value="C:outer membrane-bounded periplasmic space"/>
    <property type="evidence" value="ECO:0007669"/>
    <property type="project" value="TreeGrafter"/>
</dbReference>
<dbReference type="Pfam" id="PF00384">
    <property type="entry name" value="Molybdopterin"/>
    <property type="match status" value="1"/>
</dbReference>
<dbReference type="PANTHER" id="PTHR43742">
    <property type="entry name" value="TRIMETHYLAMINE-N-OXIDE REDUCTASE"/>
    <property type="match status" value="1"/>
</dbReference>
<dbReference type="SUPFAM" id="SSF53706">
    <property type="entry name" value="Formate dehydrogenase/DMSO reductase, domains 1-3"/>
    <property type="match status" value="1"/>
</dbReference>
<dbReference type="GO" id="GO:0050626">
    <property type="term" value="F:trimethylamine-N-oxide reductase (cytochrome c) activity"/>
    <property type="evidence" value="ECO:0007669"/>
    <property type="project" value="UniProtKB-EC"/>
</dbReference>
<name>A0A1B8NVB3_HALEL</name>
<feature type="domain" description="Molybdopterin oxidoreductase" evidence="4">
    <location>
        <begin position="52"/>
        <end position="142"/>
    </location>
</feature>
<organism evidence="6 7">
    <name type="scientific">Halomonas elongata</name>
    <dbReference type="NCBI Taxonomy" id="2746"/>
    <lineage>
        <taxon>Bacteria</taxon>
        <taxon>Pseudomonadati</taxon>
        <taxon>Pseudomonadota</taxon>
        <taxon>Gammaproteobacteria</taxon>
        <taxon>Oceanospirillales</taxon>
        <taxon>Halomonadaceae</taxon>
        <taxon>Halomonas</taxon>
    </lineage>
</organism>
<accession>A0A1B8NVB3</accession>
<feature type="domain" description="Molybdopterin oxidoreductase N-terminal" evidence="5">
    <location>
        <begin position="9"/>
        <end position="46"/>
    </location>
</feature>
<dbReference type="GO" id="GO:0009055">
    <property type="term" value="F:electron transfer activity"/>
    <property type="evidence" value="ECO:0007669"/>
    <property type="project" value="TreeGrafter"/>
</dbReference>
<dbReference type="Pfam" id="PF18364">
    <property type="entry name" value="Molybdopterin_N"/>
    <property type="match status" value="1"/>
</dbReference>
<dbReference type="EMBL" id="MAJD01000002">
    <property type="protein sequence ID" value="OBX33950.1"/>
    <property type="molecule type" value="Genomic_DNA"/>
</dbReference>
<dbReference type="Proteomes" id="UP000092504">
    <property type="component" value="Unassembled WGS sequence"/>
</dbReference>
<dbReference type="GO" id="GO:0009061">
    <property type="term" value="P:anaerobic respiration"/>
    <property type="evidence" value="ECO:0007669"/>
    <property type="project" value="TreeGrafter"/>
</dbReference>
<dbReference type="Gene3D" id="3.40.50.740">
    <property type="match status" value="1"/>
</dbReference>